<comment type="caution">
    <text evidence="1">The sequence shown here is derived from an EMBL/GenBank/DDBJ whole genome shotgun (WGS) entry which is preliminary data.</text>
</comment>
<dbReference type="OrthoDB" id="1702299at2759"/>
<name>A0A2G2V7A6_CAPBA</name>
<keyword evidence="2" id="KW-1185">Reference proteome</keyword>
<protein>
    <recommendedName>
        <fullName evidence="3">F-box domain-containing protein</fullName>
    </recommendedName>
</protein>
<reference evidence="2" key="2">
    <citation type="journal article" date="2017" name="J. Anim. Genet.">
        <title>Multiple reference genome sequences of hot pepper reveal the massive evolution of plant disease resistance genes by retroduplication.</title>
        <authorList>
            <person name="Kim S."/>
            <person name="Park J."/>
            <person name="Yeom S.-I."/>
            <person name="Kim Y.-M."/>
            <person name="Seo E."/>
            <person name="Kim K.-T."/>
            <person name="Kim M.-S."/>
            <person name="Lee J.M."/>
            <person name="Cheong K."/>
            <person name="Shin H.-S."/>
            <person name="Kim S.-B."/>
            <person name="Han K."/>
            <person name="Lee J."/>
            <person name="Park M."/>
            <person name="Lee H.-A."/>
            <person name="Lee H.-Y."/>
            <person name="Lee Y."/>
            <person name="Oh S."/>
            <person name="Lee J.H."/>
            <person name="Choi E."/>
            <person name="Choi E."/>
            <person name="Lee S.E."/>
            <person name="Jeon J."/>
            <person name="Kim H."/>
            <person name="Choi G."/>
            <person name="Song H."/>
            <person name="Lee J."/>
            <person name="Lee S.-C."/>
            <person name="Kwon J.-K."/>
            <person name="Lee H.-Y."/>
            <person name="Koo N."/>
            <person name="Hong Y."/>
            <person name="Kim R.W."/>
            <person name="Kang W.-H."/>
            <person name="Huh J.H."/>
            <person name="Kang B.-C."/>
            <person name="Yang T.-J."/>
            <person name="Lee Y.-H."/>
            <person name="Bennetzen J.L."/>
            <person name="Choi D."/>
        </authorList>
    </citation>
    <scope>NUCLEOTIDE SEQUENCE [LARGE SCALE GENOMIC DNA]</scope>
    <source>
        <strain evidence="2">cv. PBC81</strain>
    </source>
</reference>
<reference evidence="1 2" key="1">
    <citation type="journal article" date="2017" name="Genome Biol.">
        <title>New reference genome sequences of hot pepper reveal the massive evolution of plant disease-resistance genes by retroduplication.</title>
        <authorList>
            <person name="Kim S."/>
            <person name="Park J."/>
            <person name="Yeom S.I."/>
            <person name="Kim Y.M."/>
            <person name="Seo E."/>
            <person name="Kim K.T."/>
            <person name="Kim M.S."/>
            <person name="Lee J.M."/>
            <person name="Cheong K."/>
            <person name="Shin H.S."/>
            <person name="Kim S.B."/>
            <person name="Han K."/>
            <person name="Lee J."/>
            <person name="Park M."/>
            <person name="Lee H.A."/>
            <person name="Lee H.Y."/>
            <person name="Lee Y."/>
            <person name="Oh S."/>
            <person name="Lee J.H."/>
            <person name="Choi E."/>
            <person name="Choi E."/>
            <person name="Lee S.E."/>
            <person name="Jeon J."/>
            <person name="Kim H."/>
            <person name="Choi G."/>
            <person name="Song H."/>
            <person name="Lee J."/>
            <person name="Lee S.C."/>
            <person name="Kwon J.K."/>
            <person name="Lee H.Y."/>
            <person name="Koo N."/>
            <person name="Hong Y."/>
            <person name="Kim R.W."/>
            <person name="Kang W.H."/>
            <person name="Huh J.H."/>
            <person name="Kang B.C."/>
            <person name="Yang T.J."/>
            <person name="Lee Y.H."/>
            <person name="Bennetzen J.L."/>
            <person name="Choi D."/>
        </authorList>
    </citation>
    <scope>NUCLEOTIDE SEQUENCE [LARGE SCALE GENOMIC DNA]</scope>
    <source>
        <strain evidence="2">cv. PBC81</strain>
    </source>
</reference>
<gene>
    <name evidence="1" type="ORF">CQW23_31556</name>
</gene>
<accession>A0A2G2V7A6</accession>
<proteinExistence type="predicted"/>
<evidence type="ECO:0008006" key="3">
    <source>
        <dbReference type="Google" id="ProtNLM"/>
    </source>
</evidence>
<sequence>MLRCTSKSWNDLILSPSFARSHQKQLMKNSPKLLSMQCEYSKGSREHKLRFISADMEGEKQCEYSKGSREHKLRFISADMEGEKQSDEECCTIIVPALLTLRECLACCDQIVALNFENAKFLTISRPSCFEDLYGLEMVDLKGMLCLHDANLVPCGY</sequence>
<evidence type="ECO:0000313" key="1">
    <source>
        <dbReference type="EMBL" id="PHT28829.1"/>
    </source>
</evidence>
<dbReference type="Proteomes" id="UP000224567">
    <property type="component" value="Unassembled WGS sequence"/>
</dbReference>
<dbReference type="AlphaFoldDB" id="A0A2G2V7A6"/>
<dbReference type="EMBL" id="MLFT02000174">
    <property type="protein sequence ID" value="PHT28829.1"/>
    <property type="molecule type" value="Genomic_DNA"/>
</dbReference>
<organism evidence="1 2">
    <name type="scientific">Capsicum baccatum</name>
    <name type="common">Peruvian pepper</name>
    <dbReference type="NCBI Taxonomy" id="33114"/>
    <lineage>
        <taxon>Eukaryota</taxon>
        <taxon>Viridiplantae</taxon>
        <taxon>Streptophyta</taxon>
        <taxon>Embryophyta</taxon>
        <taxon>Tracheophyta</taxon>
        <taxon>Spermatophyta</taxon>
        <taxon>Magnoliopsida</taxon>
        <taxon>eudicotyledons</taxon>
        <taxon>Gunneridae</taxon>
        <taxon>Pentapetalae</taxon>
        <taxon>asterids</taxon>
        <taxon>lamiids</taxon>
        <taxon>Solanales</taxon>
        <taxon>Solanaceae</taxon>
        <taxon>Solanoideae</taxon>
        <taxon>Capsiceae</taxon>
        <taxon>Capsicum</taxon>
    </lineage>
</organism>
<evidence type="ECO:0000313" key="2">
    <source>
        <dbReference type="Proteomes" id="UP000224567"/>
    </source>
</evidence>